<reference evidence="2 3" key="1">
    <citation type="journal article" date="2010" name="Nature">
        <title>Genome sequencing and analysis of the model grass Brachypodium distachyon.</title>
        <authorList>
            <consortium name="International Brachypodium Initiative"/>
        </authorList>
    </citation>
    <scope>NUCLEOTIDE SEQUENCE [LARGE SCALE GENOMIC DNA]</scope>
    <source>
        <strain evidence="2 3">Bd21</strain>
    </source>
</reference>
<dbReference type="AlphaFoldDB" id="A0A0Q3NWW8"/>
<dbReference type="PANTHER" id="PTHR33994">
    <property type="entry name" value="OS04G0515000 PROTEIN"/>
    <property type="match status" value="1"/>
</dbReference>
<dbReference type="STRING" id="15368.A0A0Q3NWW8"/>
<name>A0A0Q3NWW8_BRADI</name>
<dbReference type="ExpressionAtlas" id="A0A0Q3NWW8">
    <property type="expression patterns" value="baseline"/>
</dbReference>
<proteinExistence type="predicted"/>
<evidence type="ECO:0008006" key="5">
    <source>
        <dbReference type="Google" id="ProtNLM"/>
    </source>
</evidence>
<evidence type="ECO:0000313" key="2">
    <source>
        <dbReference type="EMBL" id="KQK22078.1"/>
    </source>
</evidence>
<dbReference type="EMBL" id="CM000880">
    <property type="protein sequence ID" value="KQK22078.1"/>
    <property type="molecule type" value="Genomic_DNA"/>
</dbReference>
<dbReference type="InParanoid" id="A0A0Q3NWW8"/>
<accession>A0A0Q3NWW8</accession>
<keyword evidence="4" id="KW-1185">Reference proteome</keyword>
<gene>
    <name evidence="2" type="ORF">BRADI_1g65020v3</name>
</gene>
<keyword evidence="1" id="KW-0472">Membrane</keyword>
<protein>
    <recommendedName>
        <fullName evidence="5">Late embryogenesis abundant protein LEA-2 subgroup domain-containing protein</fullName>
    </recommendedName>
</protein>
<keyword evidence="1" id="KW-0812">Transmembrane</keyword>
<dbReference type="FunCoup" id="A0A0Q3NWW8">
    <property type="interactions" value="14"/>
</dbReference>
<reference evidence="2" key="2">
    <citation type="submission" date="2017-06" db="EMBL/GenBank/DDBJ databases">
        <title>WGS assembly of Brachypodium distachyon.</title>
        <authorList>
            <consortium name="The International Brachypodium Initiative"/>
            <person name="Lucas S."/>
            <person name="Harmon-Smith M."/>
            <person name="Lail K."/>
            <person name="Tice H."/>
            <person name="Grimwood J."/>
            <person name="Bruce D."/>
            <person name="Barry K."/>
            <person name="Shu S."/>
            <person name="Lindquist E."/>
            <person name="Wang M."/>
            <person name="Pitluck S."/>
            <person name="Vogel J.P."/>
            <person name="Garvin D.F."/>
            <person name="Mockler T.C."/>
            <person name="Schmutz J."/>
            <person name="Rokhsar D."/>
            <person name="Bevan M.W."/>
        </authorList>
    </citation>
    <scope>NUCLEOTIDE SEQUENCE</scope>
    <source>
        <strain evidence="2">Bd21</strain>
    </source>
</reference>
<dbReference type="Gramene" id="KQK22078">
    <property type="protein sequence ID" value="KQK22078"/>
    <property type="gene ID" value="BRADI_1g65020v3"/>
</dbReference>
<evidence type="ECO:0000256" key="1">
    <source>
        <dbReference type="SAM" id="Phobius"/>
    </source>
</evidence>
<dbReference type="PANTHER" id="PTHR33994:SF39">
    <property type="entry name" value="OS01G0712400 PROTEIN"/>
    <property type="match status" value="1"/>
</dbReference>
<dbReference type="Proteomes" id="UP000008810">
    <property type="component" value="Chromosome 1"/>
</dbReference>
<evidence type="ECO:0000313" key="3">
    <source>
        <dbReference type="EnsemblPlants" id="KQK22078"/>
    </source>
</evidence>
<keyword evidence="1" id="KW-1133">Transmembrane helix</keyword>
<organism evidence="2">
    <name type="scientific">Brachypodium distachyon</name>
    <name type="common">Purple false brome</name>
    <name type="synonym">Trachynia distachya</name>
    <dbReference type="NCBI Taxonomy" id="15368"/>
    <lineage>
        <taxon>Eukaryota</taxon>
        <taxon>Viridiplantae</taxon>
        <taxon>Streptophyta</taxon>
        <taxon>Embryophyta</taxon>
        <taxon>Tracheophyta</taxon>
        <taxon>Spermatophyta</taxon>
        <taxon>Magnoliopsida</taxon>
        <taxon>Liliopsida</taxon>
        <taxon>Poales</taxon>
        <taxon>Poaceae</taxon>
        <taxon>BOP clade</taxon>
        <taxon>Pooideae</taxon>
        <taxon>Stipodae</taxon>
        <taxon>Brachypodieae</taxon>
        <taxon>Brachypodium</taxon>
    </lineage>
</organism>
<sequence>MTINNDAGEPCTSGYTELAPTRWDRFLLRAQLSLSTILIWGVFLSMGVFMFSTDPNELAEFSVDLADVEGLVNARTVSPSFNLTVRVANPSAVHTLCLNGGEALVSYAGVGIARSHVVPALCVPRGAAAELTVVPWGWDVGLTEDVRRRLVSEWRVGAAEVSVEMKIFHAIYWMPRGRTYS</sequence>
<reference evidence="3" key="3">
    <citation type="submission" date="2018-08" db="UniProtKB">
        <authorList>
            <consortium name="EnsemblPlants"/>
        </authorList>
    </citation>
    <scope>IDENTIFICATION</scope>
    <source>
        <strain evidence="3">cv. Bd21</strain>
    </source>
</reference>
<dbReference type="EnsemblPlants" id="KQK22078">
    <property type="protein sequence ID" value="KQK22078"/>
    <property type="gene ID" value="BRADI_1g65020v3"/>
</dbReference>
<feature type="non-terminal residue" evidence="2">
    <location>
        <position position="181"/>
    </location>
</feature>
<feature type="transmembrane region" description="Helical" evidence="1">
    <location>
        <begin position="32"/>
        <end position="51"/>
    </location>
</feature>
<dbReference type="OrthoDB" id="690033at2759"/>
<evidence type="ECO:0000313" key="4">
    <source>
        <dbReference type="Proteomes" id="UP000008810"/>
    </source>
</evidence>